<proteinExistence type="predicted"/>
<accession>A0A0N5CFL8</accession>
<sequence>MEDSVLVKVIIKPGIMCILNSRIVKYVIIPSSTLVKDLYKTILEDLDLGDLDSNYSKVFEEYSEWGVGAYFPNADAIVGSLKLPTKNEIEVELSIP</sequence>
<reference evidence="2" key="1">
    <citation type="submission" date="2017-02" db="UniProtKB">
        <authorList>
            <consortium name="WormBaseParasite"/>
        </authorList>
    </citation>
    <scope>IDENTIFICATION</scope>
</reference>
<evidence type="ECO:0000313" key="2">
    <source>
        <dbReference type="WBParaSite" id="SPAL_0001665400.2"/>
    </source>
</evidence>
<name>A0A0N5CFL8_STREA</name>
<dbReference type="WBParaSite" id="SPAL_0001665400.2">
    <property type="protein sequence ID" value="SPAL_0001665400.2"/>
    <property type="gene ID" value="SPAL_0001665400"/>
</dbReference>
<dbReference type="Proteomes" id="UP000046392">
    <property type="component" value="Unplaced"/>
</dbReference>
<organism evidence="1 2">
    <name type="scientific">Strongyloides papillosus</name>
    <name type="common">Intestinal threadworm</name>
    <dbReference type="NCBI Taxonomy" id="174720"/>
    <lineage>
        <taxon>Eukaryota</taxon>
        <taxon>Metazoa</taxon>
        <taxon>Ecdysozoa</taxon>
        <taxon>Nematoda</taxon>
        <taxon>Chromadorea</taxon>
        <taxon>Rhabditida</taxon>
        <taxon>Tylenchina</taxon>
        <taxon>Panagrolaimomorpha</taxon>
        <taxon>Strongyloidoidea</taxon>
        <taxon>Strongyloididae</taxon>
        <taxon>Strongyloides</taxon>
    </lineage>
</organism>
<keyword evidence="1" id="KW-1185">Reference proteome</keyword>
<dbReference type="AlphaFoldDB" id="A0A0N5CFL8"/>
<evidence type="ECO:0000313" key="1">
    <source>
        <dbReference type="Proteomes" id="UP000046392"/>
    </source>
</evidence>
<protein>
    <submittedName>
        <fullName evidence="2">Cytokin_check_N domain-containing protein</fullName>
    </submittedName>
</protein>